<organism evidence="1">
    <name type="scientific">marine sediment metagenome</name>
    <dbReference type="NCBI Taxonomy" id="412755"/>
    <lineage>
        <taxon>unclassified sequences</taxon>
        <taxon>metagenomes</taxon>
        <taxon>ecological metagenomes</taxon>
    </lineage>
</organism>
<dbReference type="AlphaFoldDB" id="X1ALS2"/>
<name>X1ALS2_9ZZZZ</name>
<sequence>MGLGDTKNYIYSHTYMGMVIKKYGGSRTMSDVKMIQVAVSKEEFKRLKQEKDKMTWHDYLCRDI</sequence>
<evidence type="ECO:0000313" key="1">
    <source>
        <dbReference type="EMBL" id="GAG83615.1"/>
    </source>
</evidence>
<accession>X1ALS2</accession>
<proteinExistence type="predicted"/>
<reference evidence="1" key="1">
    <citation type="journal article" date="2014" name="Front. Microbiol.">
        <title>High frequency of phylogenetically diverse reductive dehalogenase-homologous genes in deep subseafloor sedimentary metagenomes.</title>
        <authorList>
            <person name="Kawai M."/>
            <person name="Futagami T."/>
            <person name="Toyoda A."/>
            <person name="Takaki Y."/>
            <person name="Nishi S."/>
            <person name="Hori S."/>
            <person name="Arai W."/>
            <person name="Tsubouchi T."/>
            <person name="Morono Y."/>
            <person name="Uchiyama I."/>
            <person name="Ito T."/>
            <person name="Fujiyama A."/>
            <person name="Inagaki F."/>
            <person name="Takami H."/>
        </authorList>
    </citation>
    <scope>NUCLEOTIDE SEQUENCE</scope>
    <source>
        <strain evidence="1">Expedition CK06-06</strain>
    </source>
</reference>
<dbReference type="EMBL" id="BART01017917">
    <property type="protein sequence ID" value="GAG83615.1"/>
    <property type="molecule type" value="Genomic_DNA"/>
</dbReference>
<protein>
    <submittedName>
        <fullName evidence="1">Uncharacterized protein</fullName>
    </submittedName>
</protein>
<gene>
    <name evidence="1" type="ORF">S01H4_33946</name>
</gene>
<comment type="caution">
    <text evidence="1">The sequence shown here is derived from an EMBL/GenBank/DDBJ whole genome shotgun (WGS) entry which is preliminary data.</text>
</comment>